<dbReference type="GO" id="GO:0016616">
    <property type="term" value="F:oxidoreductase activity, acting on the CH-OH group of donors, NAD or NADP as acceptor"/>
    <property type="evidence" value="ECO:0007669"/>
    <property type="project" value="TreeGrafter"/>
</dbReference>
<dbReference type="Pfam" id="PF13561">
    <property type="entry name" value="adh_short_C2"/>
    <property type="match status" value="1"/>
</dbReference>
<accession>A0A1N6CZH8</accession>
<dbReference type="InterPro" id="IPR036291">
    <property type="entry name" value="NAD(P)-bd_dom_sf"/>
</dbReference>
<dbReference type="InterPro" id="IPR057326">
    <property type="entry name" value="KR_dom"/>
</dbReference>
<dbReference type="PRINTS" id="PR00080">
    <property type="entry name" value="SDRFAMILY"/>
</dbReference>
<evidence type="ECO:0000313" key="5">
    <source>
        <dbReference type="Proteomes" id="UP000185024"/>
    </source>
</evidence>
<dbReference type="RefSeq" id="WP_074211337.1">
    <property type="nucleotide sequence ID" value="NZ_BJOI01000076.1"/>
</dbReference>
<dbReference type="InterPro" id="IPR002347">
    <property type="entry name" value="SDR_fam"/>
</dbReference>
<reference evidence="4 5" key="1">
    <citation type="submission" date="2016-11" db="EMBL/GenBank/DDBJ databases">
        <authorList>
            <person name="Jaros S."/>
            <person name="Januszkiewicz K."/>
            <person name="Wedrychowicz H."/>
        </authorList>
    </citation>
    <scope>NUCLEOTIDE SEQUENCE [LARGE SCALE GENOMIC DNA]</scope>
    <source>
        <strain evidence="4 5">ACAM 239</strain>
    </source>
</reference>
<dbReference type="GeneID" id="97278170"/>
<proteinExistence type="inferred from homology"/>
<dbReference type="SMART" id="SM00822">
    <property type="entry name" value="PKS_KR"/>
    <property type="match status" value="1"/>
</dbReference>
<name>A0A1N6CZH8_9GAMM</name>
<dbReference type="PANTHER" id="PTHR42760:SF133">
    <property type="entry name" value="3-OXOACYL-[ACYL-CARRIER-PROTEIN] REDUCTASE"/>
    <property type="match status" value="1"/>
</dbReference>
<evidence type="ECO:0000259" key="3">
    <source>
        <dbReference type="SMART" id="SM00822"/>
    </source>
</evidence>
<dbReference type="FunFam" id="3.40.50.720:FF:000084">
    <property type="entry name" value="Short-chain dehydrogenase reductase"/>
    <property type="match status" value="1"/>
</dbReference>
<dbReference type="GO" id="GO:0006633">
    <property type="term" value="P:fatty acid biosynthetic process"/>
    <property type="evidence" value="ECO:0007669"/>
    <property type="project" value="TreeGrafter"/>
</dbReference>
<dbReference type="SUPFAM" id="SSF51735">
    <property type="entry name" value="NAD(P)-binding Rossmann-fold domains"/>
    <property type="match status" value="1"/>
</dbReference>
<dbReference type="AlphaFoldDB" id="A0A1N6CZH8"/>
<dbReference type="Gene3D" id="3.40.50.720">
    <property type="entry name" value="NAD(P)-binding Rossmann-like Domain"/>
    <property type="match status" value="1"/>
</dbReference>
<evidence type="ECO:0000256" key="1">
    <source>
        <dbReference type="ARBA" id="ARBA00006484"/>
    </source>
</evidence>
<dbReference type="Proteomes" id="UP000185024">
    <property type="component" value="Unassembled WGS sequence"/>
</dbReference>
<dbReference type="GO" id="GO:0048038">
    <property type="term" value="F:quinone binding"/>
    <property type="evidence" value="ECO:0007669"/>
    <property type="project" value="TreeGrafter"/>
</dbReference>
<gene>
    <name evidence="4" type="ORF">SAMN05878438_2977</name>
</gene>
<dbReference type="PANTHER" id="PTHR42760">
    <property type="entry name" value="SHORT-CHAIN DEHYDROGENASES/REDUCTASES FAMILY MEMBER"/>
    <property type="match status" value="1"/>
</dbReference>
<dbReference type="EMBL" id="FSQX01000001">
    <property type="protein sequence ID" value="SIN72976.1"/>
    <property type="molecule type" value="Genomic_DNA"/>
</dbReference>
<organism evidence="4 5">
    <name type="scientific">Vreelandella aquamarina</name>
    <dbReference type="NCBI Taxonomy" id="77097"/>
    <lineage>
        <taxon>Bacteria</taxon>
        <taxon>Pseudomonadati</taxon>
        <taxon>Pseudomonadota</taxon>
        <taxon>Gammaproteobacteria</taxon>
        <taxon>Oceanospirillales</taxon>
        <taxon>Halomonadaceae</taxon>
        <taxon>Vreelandella</taxon>
    </lineage>
</organism>
<dbReference type="InterPro" id="IPR020904">
    <property type="entry name" value="Sc_DH/Rdtase_CS"/>
</dbReference>
<evidence type="ECO:0000313" key="4">
    <source>
        <dbReference type="EMBL" id="SIN72976.1"/>
    </source>
</evidence>
<feature type="domain" description="Ketoreductase" evidence="3">
    <location>
        <begin position="13"/>
        <end position="184"/>
    </location>
</feature>
<comment type="similarity">
    <text evidence="1">Belongs to the short-chain dehydrogenases/reductases (SDR) family.</text>
</comment>
<dbReference type="PRINTS" id="PR00081">
    <property type="entry name" value="GDHRDH"/>
</dbReference>
<sequence>MSVLARDDGLAGKVAIISGAASGIGQALAVCYAKAGVKVVAGYYPNDPHDVEETVSAVKAIGGECVAVALDVRDANQCDHFAQTAIDTFGALHIVVAGAGILRQAPLEELTDQAWDDMLSVDLTGVMRVFRSASKLMQEGGSMVAISSIAGGVYGWDNHAHYAAAKSGLVGLVKSLAVELAPRGIRVNTLIPGLIETPQSLDPVNSLGSDGLAAAGKSIPLGRVGYADEAARTARFLSSDDAAYVTGQQLVVDGGLTVRWPS</sequence>
<keyword evidence="2" id="KW-0560">Oxidoreductase</keyword>
<dbReference type="PROSITE" id="PS00061">
    <property type="entry name" value="ADH_SHORT"/>
    <property type="match status" value="1"/>
</dbReference>
<protein>
    <submittedName>
        <fullName evidence="4">3-oxoacyl-[acyl-carrier protein] reductase</fullName>
    </submittedName>
</protein>
<evidence type="ECO:0000256" key="2">
    <source>
        <dbReference type="ARBA" id="ARBA00023002"/>
    </source>
</evidence>